<feature type="region of interest" description="Disordered" evidence="1">
    <location>
        <begin position="43"/>
        <end position="68"/>
    </location>
</feature>
<accession>A0ABD0P7S8</accession>
<evidence type="ECO:0000313" key="2">
    <source>
        <dbReference type="EMBL" id="KAL0169842.1"/>
    </source>
</evidence>
<comment type="caution">
    <text evidence="2">The sequence shown here is derived from an EMBL/GenBank/DDBJ whole genome shotgun (WGS) entry which is preliminary data.</text>
</comment>
<name>A0ABD0P7S8_CIRMR</name>
<dbReference type="AlphaFoldDB" id="A0ABD0P7S8"/>
<evidence type="ECO:0000256" key="1">
    <source>
        <dbReference type="SAM" id="MobiDB-lite"/>
    </source>
</evidence>
<proteinExistence type="predicted"/>
<keyword evidence="3" id="KW-1185">Reference proteome</keyword>
<gene>
    <name evidence="2" type="ORF">M9458_034438</name>
</gene>
<dbReference type="EMBL" id="JAMKFB020000017">
    <property type="protein sequence ID" value="KAL0169842.1"/>
    <property type="molecule type" value="Genomic_DNA"/>
</dbReference>
<dbReference type="Proteomes" id="UP001529510">
    <property type="component" value="Unassembled WGS sequence"/>
</dbReference>
<evidence type="ECO:0000313" key="3">
    <source>
        <dbReference type="Proteomes" id="UP001529510"/>
    </source>
</evidence>
<protein>
    <submittedName>
        <fullName evidence="2">Uncharacterized protein</fullName>
    </submittedName>
</protein>
<reference evidence="2 3" key="1">
    <citation type="submission" date="2024-05" db="EMBL/GenBank/DDBJ databases">
        <title>Genome sequencing and assembly of Indian major carp, Cirrhinus mrigala (Hamilton, 1822).</title>
        <authorList>
            <person name="Mohindra V."/>
            <person name="Chowdhury L.M."/>
            <person name="Lal K."/>
            <person name="Jena J.K."/>
        </authorList>
    </citation>
    <scope>NUCLEOTIDE SEQUENCE [LARGE SCALE GENOMIC DNA]</scope>
    <source>
        <strain evidence="2">CM1030</strain>
        <tissue evidence="2">Blood</tissue>
    </source>
</reference>
<feature type="non-terminal residue" evidence="2">
    <location>
        <position position="94"/>
    </location>
</feature>
<feature type="non-terminal residue" evidence="2">
    <location>
        <position position="1"/>
    </location>
</feature>
<sequence length="94" mass="10487">VGKDDCVHEACLDVNKNTQQMISTTDVENNQVSGDTSVLANPQNEQVSEEKDLSANTDNVEDVHTDEREIRKNEDWASFQNDGLVSEEHVEALN</sequence>
<organism evidence="2 3">
    <name type="scientific">Cirrhinus mrigala</name>
    <name type="common">Mrigala</name>
    <dbReference type="NCBI Taxonomy" id="683832"/>
    <lineage>
        <taxon>Eukaryota</taxon>
        <taxon>Metazoa</taxon>
        <taxon>Chordata</taxon>
        <taxon>Craniata</taxon>
        <taxon>Vertebrata</taxon>
        <taxon>Euteleostomi</taxon>
        <taxon>Actinopterygii</taxon>
        <taxon>Neopterygii</taxon>
        <taxon>Teleostei</taxon>
        <taxon>Ostariophysi</taxon>
        <taxon>Cypriniformes</taxon>
        <taxon>Cyprinidae</taxon>
        <taxon>Labeoninae</taxon>
        <taxon>Labeonini</taxon>
        <taxon>Cirrhinus</taxon>
    </lineage>
</organism>